<dbReference type="GO" id="GO:0005886">
    <property type="term" value="C:plasma membrane"/>
    <property type="evidence" value="ECO:0007669"/>
    <property type="project" value="TreeGrafter"/>
</dbReference>
<keyword evidence="2" id="KW-0472">Membrane</keyword>
<keyword evidence="2" id="KW-1133">Transmembrane helix</keyword>
<organism evidence="3 4">
    <name type="scientific">Owenia fusiformis</name>
    <name type="common">Polychaete worm</name>
    <dbReference type="NCBI Taxonomy" id="6347"/>
    <lineage>
        <taxon>Eukaryota</taxon>
        <taxon>Metazoa</taxon>
        <taxon>Spiralia</taxon>
        <taxon>Lophotrochozoa</taxon>
        <taxon>Annelida</taxon>
        <taxon>Polychaeta</taxon>
        <taxon>Sedentaria</taxon>
        <taxon>Canalipalpata</taxon>
        <taxon>Sabellida</taxon>
        <taxon>Oweniida</taxon>
        <taxon>Oweniidae</taxon>
        <taxon>Owenia</taxon>
    </lineage>
</organism>
<protein>
    <submittedName>
        <fullName evidence="3">Uncharacterized protein</fullName>
    </submittedName>
</protein>
<dbReference type="SUPFAM" id="SSF56235">
    <property type="entry name" value="N-terminal nucleophile aminohydrolases (Ntn hydrolases)"/>
    <property type="match status" value="1"/>
</dbReference>
<comment type="caution">
    <text evidence="3">The sequence shown here is derived from an EMBL/GenBank/DDBJ whole genome shotgun (WGS) entry which is preliminary data.</text>
</comment>
<evidence type="ECO:0000313" key="4">
    <source>
        <dbReference type="Proteomes" id="UP000749559"/>
    </source>
</evidence>
<dbReference type="GO" id="GO:0036374">
    <property type="term" value="F:glutathione hydrolase activity"/>
    <property type="evidence" value="ECO:0007669"/>
    <property type="project" value="InterPro"/>
</dbReference>
<feature type="transmembrane region" description="Helical" evidence="2">
    <location>
        <begin position="28"/>
        <end position="51"/>
    </location>
</feature>
<keyword evidence="4" id="KW-1185">Reference proteome</keyword>
<dbReference type="Proteomes" id="UP000749559">
    <property type="component" value="Unassembled WGS sequence"/>
</dbReference>
<evidence type="ECO:0000313" key="3">
    <source>
        <dbReference type="EMBL" id="CAH1800616.1"/>
    </source>
</evidence>
<dbReference type="InterPro" id="IPR029055">
    <property type="entry name" value="Ntn_hydrolases_N"/>
</dbReference>
<proteinExistence type="predicted"/>
<name>A0A8S4Q8A9_OWEFU</name>
<dbReference type="InterPro" id="IPR000101">
    <property type="entry name" value="GGT_peptidase"/>
</dbReference>
<gene>
    <name evidence="3" type="ORF">OFUS_LOCUS24476</name>
</gene>
<dbReference type="Pfam" id="PF01019">
    <property type="entry name" value="G_glu_transpept"/>
    <property type="match status" value="1"/>
</dbReference>
<dbReference type="EMBL" id="CAIIXF020000012">
    <property type="protein sequence ID" value="CAH1800616.1"/>
    <property type="molecule type" value="Genomic_DNA"/>
</dbReference>
<keyword evidence="2" id="KW-0812">Transmembrane</keyword>
<dbReference type="PANTHER" id="PTHR11686:SF9">
    <property type="entry name" value="RE13973P"/>
    <property type="match status" value="1"/>
</dbReference>
<dbReference type="GO" id="GO:0006751">
    <property type="term" value="P:glutathione catabolic process"/>
    <property type="evidence" value="ECO:0007669"/>
    <property type="project" value="InterPro"/>
</dbReference>
<evidence type="ECO:0000256" key="2">
    <source>
        <dbReference type="SAM" id="Phobius"/>
    </source>
</evidence>
<accession>A0A8S4Q8A9</accession>
<reference evidence="3" key="1">
    <citation type="submission" date="2022-03" db="EMBL/GenBank/DDBJ databases">
        <authorList>
            <person name="Martin C."/>
        </authorList>
    </citation>
    <scope>NUCLEOTIDE SEQUENCE</scope>
</reference>
<feature type="non-terminal residue" evidence="3">
    <location>
        <position position="369"/>
    </location>
</feature>
<dbReference type="AlphaFoldDB" id="A0A8S4Q8A9"/>
<feature type="binding site" evidence="1">
    <location>
        <position position="187"/>
    </location>
    <ligand>
        <name>L-glutamate</name>
        <dbReference type="ChEBI" id="CHEBI:29985"/>
    </ligand>
</feature>
<dbReference type="PRINTS" id="PR01210">
    <property type="entry name" value="GGTRANSPTASE"/>
</dbReference>
<dbReference type="PANTHER" id="PTHR11686">
    <property type="entry name" value="GAMMA GLUTAMYL TRANSPEPTIDASE"/>
    <property type="match status" value="1"/>
</dbReference>
<evidence type="ECO:0000256" key="1">
    <source>
        <dbReference type="PIRSR" id="PIRSR600101-2"/>
    </source>
</evidence>
<dbReference type="OrthoDB" id="1081007at2759"/>
<sequence length="369" mass="39771">MGMMNGRGYSQLCSYVCTHRRRARFCKYFVLCSYSLGLVLFGVIVGAFIIISTDSTTPYTSTDVVERTRPFVKREKLQKGVVLVNENAYRNIHDVYLGGIGDGIDEPPPSTSHMGSYTSAAVAADHHACSDVGKNIMERQVGSAVDAAIASMLCVGVQNPQSVGIGGGSFVTIYDSIKKEAVSLDCREEAPAAASTNMFVNDAQASVYGGLAIGVPAEVACYKKMHDMYGRLPWRALFQPSINMCRNGFNISQGMAAAIAHKSDLLAMTPGLELPKFVTNPKTGEQYKLGDNVKMPELADTLEIIAEKGAEELYHGELAKTIVKEIQEAGGIVTLQDLREYKVLVQDALNLTLNNGGYTVYGAQPPSSG</sequence>